<evidence type="ECO:0000313" key="1">
    <source>
        <dbReference type="EMBL" id="OGD57321.1"/>
    </source>
</evidence>
<organism evidence="1 2">
    <name type="scientific">Candidatus Berkelbacteria bacterium RBG_13_40_8</name>
    <dbReference type="NCBI Taxonomy" id="1797467"/>
    <lineage>
        <taxon>Bacteria</taxon>
        <taxon>Candidatus Berkelbacteria</taxon>
    </lineage>
</organism>
<protein>
    <submittedName>
        <fullName evidence="1">Uncharacterized protein</fullName>
    </submittedName>
</protein>
<reference evidence="1 2" key="1">
    <citation type="journal article" date="2016" name="Nat. Commun.">
        <title>Thousands of microbial genomes shed light on interconnected biogeochemical processes in an aquifer system.</title>
        <authorList>
            <person name="Anantharaman K."/>
            <person name="Brown C.T."/>
            <person name="Hug L.A."/>
            <person name="Sharon I."/>
            <person name="Castelle C.J."/>
            <person name="Probst A.J."/>
            <person name="Thomas B.C."/>
            <person name="Singh A."/>
            <person name="Wilkins M.J."/>
            <person name="Karaoz U."/>
            <person name="Brodie E.L."/>
            <person name="Williams K.H."/>
            <person name="Hubbard S.S."/>
            <person name="Banfield J.F."/>
        </authorList>
    </citation>
    <scope>NUCLEOTIDE SEQUENCE [LARGE SCALE GENOMIC DNA]</scope>
</reference>
<comment type="caution">
    <text evidence="1">The sequence shown here is derived from an EMBL/GenBank/DDBJ whole genome shotgun (WGS) entry which is preliminary data.</text>
</comment>
<evidence type="ECO:0000313" key="2">
    <source>
        <dbReference type="Proteomes" id="UP000178764"/>
    </source>
</evidence>
<gene>
    <name evidence="1" type="ORF">A2V71_00655</name>
</gene>
<sequence>MLKGDLQARCEEFGRCWEGEIKEMLRRIGPGVEYNNGFAKVLISKNGGYCQLIDVPWEFSSWLSSEGPAHTFVDTKTAWDIYRAIMENLEMLTTENTCHFDLLVIYNRNLTEENAVFAYQYLVNEGVADIDSFGKLQPENLPVFLKLKAESELLAPFCHNKIGILIMIPYLTDQHMTIAWSFDEKANLSREEINPTVH</sequence>
<accession>A0A1F5DQM3</accession>
<proteinExistence type="predicted"/>
<dbReference type="EMBL" id="MEZT01000003">
    <property type="protein sequence ID" value="OGD57321.1"/>
    <property type="molecule type" value="Genomic_DNA"/>
</dbReference>
<dbReference type="Proteomes" id="UP000178764">
    <property type="component" value="Unassembled WGS sequence"/>
</dbReference>
<name>A0A1F5DQM3_9BACT</name>
<dbReference type="AlphaFoldDB" id="A0A1F5DQM3"/>